<keyword evidence="1" id="KW-1133">Transmembrane helix</keyword>
<protein>
    <submittedName>
        <fullName evidence="2">Uncharacterized protein</fullName>
    </submittedName>
</protein>
<evidence type="ECO:0000256" key="1">
    <source>
        <dbReference type="SAM" id="Phobius"/>
    </source>
</evidence>
<gene>
    <name evidence="2" type="ORF">ERS852471_03167</name>
</gene>
<dbReference type="RefSeq" id="WP_055268246.1">
    <property type="nucleotide sequence ID" value="NZ_CABIXQ010000030.1"/>
</dbReference>
<sequence>MSFFVWKTSIQCKLNDIKTDIVGSHRERETNRYIRKTKQEANPSIVTTKERLEYYLKKKYNLIYIEGELYHEMEQKDYKKILNSFGKTMSKIGKNTALVSGVVTAGMSSFTIPLALSSMFLGVISKSDLDNYEYIIDKNEKRIILKHKGYNPKGD</sequence>
<dbReference type="Proteomes" id="UP000095594">
    <property type="component" value="Unassembled WGS sequence"/>
</dbReference>
<dbReference type="AlphaFoldDB" id="A0A174L3M4"/>
<organism evidence="2 3">
    <name type="scientific">Clostridium disporicum</name>
    <dbReference type="NCBI Taxonomy" id="84024"/>
    <lineage>
        <taxon>Bacteria</taxon>
        <taxon>Bacillati</taxon>
        <taxon>Bacillota</taxon>
        <taxon>Clostridia</taxon>
        <taxon>Eubacteriales</taxon>
        <taxon>Clostridiaceae</taxon>
        <taxon>Clostridium</taxon>
    </lineage>
</organism>
<dbReference type="EMBL" id="CYZX01000030">
    <property type="protein sequence ID" value="CUP18842.1"/>
    <property type="molecule type" value="Genomic_DNA"/>
</dbReference>
<name>A0A174L3M4_9CLOT</name>
<evidence type="ECO:0000313" key="2">
    <source>
        <dbReference type="EMBL" id="CUP18842.1"/>
    </source>
</evidence>
<evidence type="ECO:0000313" key="3">
    <source>
        <dbReference type="Proteomes" id="UP000095594"/>
    </source>
</evidence>
<reference evidence="2 3" key="1">
    <citation type="submission" date="2015-09" db="EMBL/GenBank/DDBJ databases">
        <authorList>
            <consortium name="Pathogen Informatics"/>
        </authorList>
    </citation>
    <scope>NUCLEOTIDE SEQUENCE [LARGE SCALE GENOMIC DNA]</scope>
    <source>
        <strain evidence="2 3">2789STDY5834856</strain>
    </source>
</reference>
<feature type="transmembrane region" description="Helical" evidence="1">
    <location>
        <begin position="97"/>
        <end position="124"/>
    </location>
</feature>
<proteinExistence type="predicted"/>
<accession>A0A174L3M4</accession>
<keyword evidence="1" id="KW-0472">Membrane</keyword>
<keyword evidence="1" id="KW-0812">Transmembrane</keyword>